<name>A0A1W1DEJ5_9ZZZZ</name>
<feature type="transmembrane region" description="Helical" evidence="1">
    <location>
        <begin position="74"/>
        <end position="93"/>
    </location>
</feature>
<accession>A0A1W1DEJ5</accession>
<feature type="transmembrane region" description="Helical" evidence="1">
    <location>
        <begin position="52"/>
        <end position="68"/>
    </location>
</feature>
<evidence type="ECO:0000256" key="1">
    <source>
        <dbReference type="SAM" id="Phobius"/>
    </source>
</evidence>
<protein>
    <recommendedName>
        <fullName evidence="3">MASE1 domain-containing protein</fullName>
    </recommendedName>
</protein>
<gene>
    <name evidence="2" type="ORF">MNB_SUP05-11-617</name>
</gene>
<dbReference type="AlphaFoldDB" id="A0A1W1DEJ5"/>
<feature type="transmembrane region" description="Helical" evidence="1">
    <location>
        <begin position="113"/>
        <end position="133"/>
    </location>
</feature>
<proteinExistence type="predicted"/>
<reference evidence="2" key="1">
    <citation type="submission" date="2016-10" db="EMBL/GenBank/DDBJ databases">
        <authorList>
            <person name="de Groot N.N."/>
        </authorList>
    </citation>
    <scope>NUCLEOTIDE SEQUENCE</scope>
</reference>
<evidence type="ECO:0008006" key="3">
    <source>
        <dbReference type="Google" id="ProtNLM"/>
    </source>
</evidence>
<keyword evidence="1" id="KW-0812">Transmembrane</keyword>
<organism evidence="2">
    <name type="scientific">hydrothermal vent metagenome</name>
    <dbReference type="NCBI Taxonomy" id="652676"/>
    <lineage>
        <taxon>unclassified sequences</taxon>
        <taxon>metagenomes</taxon>
        <taxon>ecological metagenomes</taxon>
    </lineage>
</organism>
<keyword evidence="1" id="KW-1133">Transmembrane helix</keyword>
<evidence type="ECO:0000313" key="2">
    <source>
        <dbReference type="EMBL" id="SFV79542.1"/>
    </source>
</evidence>
<dbReference type="EMBL" id="FPHS01000236">
    <property type="protein sequence ID" value="SFV79542.1"/>
    <property type="molecule type" value="Genomic_DNA"/>
</dbReference>
<sequence>MNNLIAFLAIFLASVAMKYLSGFDAEVGSYLYLPIGAKILIFLLFGRHVLPGVIASCIFCGIVLFDAWGGNFVFGAIGAIMGAIAPLVTIWFIQKLKMVNFSNLASVDFRHILFLIFITAIIHSLSRFVIYAKSDVFIISPIDFLSHYLVGDMIGGIVVIWTVLKILPYLISVSRQVRFN</sequence>
<keyword evidence="1" id="KW-0472">Membrane</keyword>